<dbReference type="Gene3D" id="3.40.50.2020">
    <property type="match status" value="1"/>
</dbReference>
<keyword evidence="3" id="KW-1185">Reference proteome</keyword>
<dbReference type="AlphaFoldDB" id="A0A937ALJ7"/>
<dbReference type="EMBL" id="JAERQG010000001">
    <property type="protein sequence ID" value="MBL0764922.1"/>
    <property type="molecule type" value="Genomic_DNA"/>
</dbReference>
<organism evidence="2 3">
    <name type="scientific">Marivirga atlantica</name>
    <dbReference type="NCBI Taxonomy" id="1548457"/>
    <lineage>
        <taxon>Bacteria</taxon>
        <taxon>Pseudomonadati</taxon>
        <taxon>Bacteroidota</taxon>
        <taxon>Cytophagia</taxon>
        <taxon>Cytophagales</taxon>
        <taxon>Marivirgaceae</taxon>
        <taxon>Marivirga</taxon>
    </lineage>
</organism>
<dbReference type="SUPFAM" id="SSF53271">
    <property type="entry name" value="PRTase-like"/>
    <property type="match status" value="1"/>
</dbReference>
<dbReference type="RefSeq" id="WP_201918943.1">
    <property type="nucleotide sequence ID" value="NZ_JAERQG010000001.1"/>
</dbReference>
<dbReference type="InterPro" id="IPR029052">
    <property type="entry name" value="Metallo-depent_PP-like"/>
</dbReference>
<dbReference type="CDD" id="cd06223">
    <property type="entry name" value="PRTases_typeI"/>
    <property type="match status" value="1"/>
</dbReference>
<name>A0A937ALJ7_9BACT</name>
<feature type="domain" description="Calcineurin-like phosphoesterase" evidence="1">
    <location>
        <begin position="4"/>
        <end position="241"/>
    </location>
</feature>
<dbReference type="GO" id="GO:0016787">
    <property type="term" value="F:hydrolase activity"/>
    <property type="evidence" value="ECO:0007669"/>
    <property type="project" value="InterPro"/>
</dbReference>
<sequence length="555" mass="62634">MLKSILHITDLHLNNFGGTDEHLRKRYYKEFLDGLVKCITDSNQKVDIIVISGDFVDKGKTDNFQYVSEIVEYIGLKLNVEKSNICACIGNHDYEYKKEKSDGSNSSELRIPYKDFSIQYTATVIVSNDRACLEKLDSEIYYLSLDSTLGSHLPDRKGKPGNISEEEVDIIVNDILRENIPENSILLIGCHYPIEVFPNSLGGVSEENWSDKHQWSQAGFLRSRINNIPGVLKIWFFGDTHFPDHLFYESALFVMTGRFGGSTNSESQLSRQCKVVNIDEGSNIKNIATYNFRMTTHEDSAMNGYWSSEVSEIRTIQTSKNDREVPVTKTPIAPTINFDDIDKISDTIEKKIIERIKNLDLYSFGRFKTSNDNTSLGWISINQLLNEQKILSSIVSKSVSRIENLLNHSVSETAIIGLDFWGAIIGSQVSVRTGIKHFCLATRGHGQYHSNLEIKNTLLEEIIPNLKSIVVFIDVISSGSTVNKTIEAIKQLNGIIEFHLISVISNNNQLKSEFSRNLNSKGTFCLDLKIPVLNNIELPDEDILPPNIDFSIKSE</sequence>
<dbReference type="Proteomes" id="UP000642920">
    <property type="component" value="Unassembled WGS sequence"/>
</dbReference>
<dbReference type="InterPro" id="IPR000836">
    <property type="entry name" value="PRTase_dom"/>
</dbReference>
<dbReference type="InterPro" id="IPR029057">
    <property type="entry name" value="PRTase-like"/>
</dbReference>
<dbReference type="InterPro" id="IPR004843">
    <property type="entry name" value="Calcineurin-like_PHP"/>
</dbReference>
<dbReference type="SUPFAM" id="SSF56300">
    <property type="entry name" value="Metallo-dependent phosphatases"/>
    <property type="match status" value="1"/>
</dbReference>
<accession>A0A937ALJ7</accession>
<comment type="caution">
    <text evidence="2">The sequence shown here is derived from an EMBL/GenBank/DDBJ whole genome shotgun (WGS) entry which is preliminary data.</text>
</comment>
<gene>
    <name evidence="2" type="ORF">JKP34_06645</name>
</gene>
<protein>
    <submittedName>
        <fullName evidence="2">Metallophosphoesterase</fullName>
    </submittedName>
</protein>
<reference evidence="2" key="1">
    <citation type="submission" date="2021-01" db="EMBL/GenBank/DDBJ databases">
        <title>Marivirga sp. nov., isolated from intertidal surface sediments.</title>
        <authorList>
            <person name="Zhang M."/>
        </authorList>
    </citation>
    <scope>NUCLEOTIDE SEQUENCE</scope>
    <source>
        <strain evidence="2">SM1354</strain>
    </source>
</reference>
<evidence type="ECO:0000313" key="3">
    <source>
        <dbReference type="Proteomes" id="UP000642920"/>
    </source>
</evidence>
<dbReference type="PANTHER" id="PTHR30337">
    <property type="entry name" value="COMPONENT OF ATP-DEPENDENT DSDNA EXONUCLEASE"/>
    <property type="match status" value="1"/>
</dbReference>
<evidence type="ECO:0000259" key="1">
    <source>
        <dbReference type="Pfam" id="PF00149"/>
    </source>
</evidence>
<dbReference type="Gene3D" id="3.60.21.10">
    <property type="match status" value="1"/>
</dbReference>
<dbReference type="InterPro" id="IPR050535">
    <property type="entry name" value="DNA_Repair-Maintenance_Comp"/>
</dbReference>
<evidence type="ECO:0000313" key="2">
    <source>
        <dbReference type="EMBL" id="MBL0764922.1"/>
    </source>
</evidence>
<dbReference type="Pfam" id="PF00149">
    <property type="entry name" value="Metallophos"/>
    <property type="match status" value="1"/>
</dbReference>
<proteinExistence type="predicted"/>